<dbReference type="EMBL" id="KQ976604">
    <property type="protein sequence ID" value="KYM79374.1"/>
    <property type="molecule type" value="Genomic_DNA"/>
</dbReference>
<name>A0A195B5A9_9HYME</name>
<dbReference type="STRING" id="520822.A0A195B5A9"/>
<proteinExistence type="predicted"/>
<organism evidence="2 3">
    <name type="scientific">Atta colombica</name>
    <dbReference type="NCBI Taxonomy" id="520822"/>
    <lineage>
        <taxon>Eukaryota</taxon>
        <taxon>Metazoa</taxon>
        <taxon>Ecdysozoa</taxon>
        <taxon>Arthropoda</taxon>
        <taxon>Hexapoda</taxon>
        <taxon>Insecta</taxon>
        <taxon>Pterygota</taxon>
        <taxon>Neoptera</taxon>
        <taxon>Endopterygota</taxon>
        <taxon>Hymenoptera</taxon>
        <taxon>Apocrita</taxon>
        <taxon>Aculeata</taxon>
        <taxon>Formicoidea</taxon>
        <taxon>Formicidae</taxon>
        <taxon>Myrmicinae</taxon>
        <taxon>Atta</taxon>
    </lineage>
</organism>
<dbReference type="InterPro" id="IPR032084">
    <property type="entry name" value="DUF4812"/>
</dbReference>
<evidence type="ECO:0000313" key="3">
    <source>
        <dbReference type="Proteomes" id="UP000078540"/>
    </source>
</evidence>
<gene>
    <name evidence="2" type="ORF">ALC53_10169</name>
</gene>
<dbReference type="Pfam" id="PF16071">
    <property type="entry name" value="DUF4812"/>
    <property type="match status" value="1"/>
</dbReference>
<evidence type="ECO:0000313" key="2">
    <source>
        <dbReference type="EMBL" id="KYM79374.1"/>
    </source>
</evidence>
<evidence type="ECO:0000259" key="1">
    <source>
        <dbReference type="Pfam" id="PF16071"/>
    </source>
</evidence>
<feature type="domain" description="DUF4812" evidence="1">
    <location>
        <begin position="296"/>
        <end position="351"/>
    </location>
</feature>
<dbReference type="AlphaFoldDB" id="A0A195B5A9"/>
<sequence length="355" mass="41429">MELREHCARCRAKSIVRYKNDNPCDHYRSQHVLEKQTTFSPEKHSSECFKSRTFEEEERKNEIAACIDKFVLAKRLHAENLQPQPLPDRVDDSIFRKGCRTCLASYKQDAKWNQDRANFATRIENRFEPALGCKKPETRMDLAICWETPIDPVYEPRRATHIDGSEGGSAPAIFAMIQHTPVPKNRQLLSRNEEKNKCDCAKQDEAEKDRNRGCYDRSYNELCGEQRYEKPLRSNSVLRITEHKCTACQGEMKAEFEWRRKDSRLIRSADFALGLEKKPTMGDDVPCRNGLPPMKMTVPRPKTPFARRTFCIDTLAPPFSVVNGCRDADYPEHWRLMSVYQQSYKNPQKRKARRF</sequence>
<reference evidence="2 3" key="1">
    <citation type="submission" date="2015-09" db="EMBL/GenBank/DDBJ databases">
        <title>Atta colombica WGS genome.</title>
        <authorList>
            <person name="Nygaard S."/>
            <person name="Hu H."/>
            <person name="Boomsma J."/>
            <person name="Zhang G."/>
        </authorList>
    </citation>
    <scope>NUCLEOTIDE SEQUENCE [LARGE SCALE GENOMIC DNA]</scope>
    <source>
        <strain evidence="2">Treedump-2</strain>
        <tissue evidence="2">Whole body</tissue>
    </source>
</reference>
<accession>A0A195B5A9</accession>
<dbReference type="Proteomes" id="UP000078540">
    <property type="component" value="Unassembled WGS sequence"/>
</dbReference>
<keyword evidence="3" id="KW-1185">Reference proteome</keyword>
<protein>
    <recommendedName>
        <fullName evidence="1">DUF4812 domain-containing protein</fullName>
    </recommendedName>
</protein>